<dbReference type="EMBL" id="JARZHI010000025">
    <property type="protein sequence ID" value="MDI1432969.1"/>
    <property type="molecule type" value="Genomic_DNA"/>
</dbReference>
<dbReference type="RefSeq" id="WP_136970126.1">
    <property type="nucleotide sequence ID" value="NZ_JARZHI010000025.1"/>
</dbReference>
<protein>
    <recommendedName>
        <fullName evidence="4">Tetratricopeptide repeat protein</fullName>
    </recommendedName>
</protein>
<keyword evidence="3" id="KW-1185">Reference proteome</keyword>
<accession>A0ABT6NXD3</accession>
<name>A0ABT6NXD3_9BACT</name>
<feature type="compositionally biased region" description="Pro residues" evidence="1">
    <location>
        <begin position="147"/>
        <end position="157"/>
    </location>
</feature>
<evidence type="ECO:0000313" key="2">
    <source>
        <dbReference type="EMBL" id="MDI1432969.1"/>
    </source>
</evidence>
<organism evidence="2 3">
    <name type="scientific">Polyangium sorediatum</name>
    <dbReference type="NCBI Taxonomy" id="889274"/>
    <lineage>
        <taxon>Bacteria</taxon>
        <taxon>Pseudomonadati</taxon>
        <taxon>Myxococcota</taxon>
        <taxon>Polyangia</taxon>
        <taxon>Polyangiales</taxon>
        <taxon>Polyangiaceae</taxon>
        <taxon>Polyangium</taxon>
    </lineage>
</organism>
<feature type="region of interest" description="Disordered" evidence="1">
    <location>
        <begin position="117"/>
        <end position="185"/>
    </location>
</feature>
<dbReference type="Proteomes" id="UP001160301">
    <property type="component" value="Unassembled WGS sequence"/>
</dbReference>
<proteinExistence type="predicted"/>
<comment type="caution">
    <text evidence="2">The sequence shown here is derived from an EMBL/GenBank/DDBJ whole genome shotgun (WGS) entry which is preliminary data.</text>
</comment>
<evidence type="ECO:0000313" key="3">
    <source>
        <dbReference type="Proteomes" id="UP001160301"/>
    </source>
</evidence>
<reference evidence="2 3" key="1">
    <citation type="submission" date="2023-04" db="EMBL/GenBank/DDBJ databases">
        <title>The genome sequence of Polyangium sorediatum DSM14670.</title>
        <authorList>
            <person name="Zhang X."/>
        </authorList>
    </citation>
    <scope>NUCLEOTIDE SEQUENCE [LARGE SCALE GENOMIC DNA]</scope>
    <source>
        <strain evidence="2 3">DSM 14670</strain>
    </source>
</reference>
<gene>
    <name evidence="2" type="ORF">QHF89_25975</name>
</gene>
<evidence type="ECO:0008006" key="4">
    <source>
        <dbReference type="Google" id="ProtNLM"/>
    </source>
</evidence>
<evidence type="ECO:0000256" key="1">
    <source>
        <dbReference type="SAM" id="MobiDB-lite"/>
    </source>
</evidence>
<sequence>MSELGPEARAILLAGRDGDEPSPADRARLRRSIAAAIAAGGAASVGGEGVADAATTKLGEVAAATKIASAAKTSAVVSLGGLAWKGMLALIVGGAASAVAILGPTATHVETPPAATHLEAPAPFGQTKPAQKSAEVEVRPLEALPTDEPPPPAPALPNTPAVNALPKRPAAPIATNEPPPAPVDPLLAETKRLRAVHGAMKEGDPEQALRLLDETSAGAEGQSLRAERTAARVLALCKLGRVAEARAEAARFLSESPGSPLADRVRKACPASP</sequence>